<proteinExistence type="predicted"/>
<name>A0AAD9H1S2_9PEZI</name>
<evidence type="ECO:0000313" key="2">
    <source>
        <dbReference type="Proteomes" id="UP001232148"/>
    </source>
</evidence>
<dbReference type="Proteomes" id="UP001232148">
    <property type="component" value="Unassembled WGS sequence"/>
</dbReference>
<comment type="caution">
    <text evidence="1">The sequence shown here is derived from an EMBL/GenBank/DDBJ whole genome shotgun (WGS) entry which is preliminary data.</text>
</comment>
<dbReference type="EMBL" id="MU843169">
    <property type="protein sequence ID" value="KAK2020808.1"/>
    <property type="molecule type" value="Genomic_DNA"/>
</dbReference>
<protein>
    <submittedName>
        <fullName evidence="1">Uncharacterized protein</fullName>
    </submittedName>
</protein>
<gene>
    <name evidence="1" type="ORF">LX32DRAFT_290032</name>
</gene>
<organism evidence="1 2">
    <name type="scientific">Colletotrichum zoysiae</name>
    <dbReference type="NCBI Taxonomy" id="1216348"/>
    <lineage>
        <taxon>Eukaryota</taxon>
        <taxon>Fungi</taxon>
        <taxon>Dikarya</taxon>
        <taxon>Ascomycota</taxon>
        <taxon>Pezizomycotina</taxon>
        <taxon>Sordariomycetes</taxon>
        <taxon>Hypocreomycetidae</taxon>
        <taxon>Glomerellales</taxon>
        <taxon>Glomerellaceae</taxon>
        <taxon>Colletotrichum</taxon>
        <taxon>Colletotrichum graminicola species complex</taxon>
    </lineage>
</organism>
<sequence>MRGGAGLVCTSDSVIRTLVPLLVGINTFSVYGLFSVACLTAPQNRSQAWNFQDMGLRCSPFPQHLNSIVHHQELLLGVTRLQPPSS</sequence>
<accession>A0AAD9H1S2</accession>
<reference evidence="1" key="1">
    <citation type="submission" date="2021-06" db="EMBL/GenBank/DDBJ databases">
        <title>Comparative genomics, transcriptomics and evolutionary studies reveal genomic signatures of adaptation to plant cell wall in hemibiotrophic fungi.</title>
        <authorList>
            <consortium name="DOE Joint Genome Institute"/>
            <person name="Baroncelli R."/>
            <person name="Diaz J.F."/>
            <person name="Benocci T."/>
            <person name="Peng M."/>
            <person name="Battaglia E."/>
            <person name="Haridas S."/>
            <person name="Andreopoulos W."/>
            <person name="Labutti K."/>
            <person name="Pangilinan J."/>
            <person name="Floch G.L."/>
            <person name="Makela M.R."/>
            <person name="Henrissat B."/>
            <person name="Grigoriev I.V."/>
            <person name="Crouch J.A."/>
            <person name="De Vries R.P."/>
            <person name="Sukno S.A."/>
            <person name="Thon M.R."/>
        </authorList>
    </citation>
    <scope>NUCLEOTIDE SEQUENCE</scope>
    <source>
        <strain evidence="1">MAFF235873</strain>
    </source>
</reference>
<dbReference type="AlphaFoldDB" id="A0AAD9H1S2"/>
<keyword evidence="2" id="KW-1185">Reference proteome</keyword>
<evidence type="ECO:0000313" key="1">
    <source>
        <dbReference type="EMBL" id="KAK2020808.1"/>
    </source>
</evidence>